<dbReference type="Gene3D" id="3.90.76.10">
    <property type="entry name" value="Dipeptide-binding Protein, Domain 1"/>
    <property type="match status" value="1"/>
</dbReference>
<dbReference type="Pfam" id="PF00496">
    <property type="entry name" value="SBP_bac_5"/>
    <property type="match status" value="1"/>
</dbReference>
<dbReference type="PANTHER" id="PTHR30290">
    <property type="entry name" value="PERIPLASMIC BINDING COMPONENT OF ABC TRANSPORTER"/>
    <property type="match status" value="1"/>
</dbReference>
<dbReference type="InterPro" id="IPR039424">
    <property type="entry name" value="SBP_5"/>
</dbReference>
<reference evidence="2 3" key="1">
    <citation type="submission" date="2019-02" db="EMBL/GenBank/DDBJ databases">
        <title>Genomic Encyclopedia of Type Strains, Phase IV (KMG-IV): sequencing the most valuable type-strain genomes for metagenomic binning, comparative biology and taxonomic classification.</title>
        <authorList>
            <person name="Goeker M."/>
        </authorList>
    </citation>
    <scope>NUCLEOTIDE SEQUENCE [LARGE SCALE GENOMIC DNA]</scope>
    <source>
        <strain evidence="2 3">DSM 101727</strain>
    </source>
</reference>
<sequence>MPVHGAVEPIDGLGPLIPGAKNCMVRRIGVVLTAMLLVVAGSCSEPERAPAVPGTFSVALSEPARLLPAEVTDLPGRLVADAVWTPLFAARTDAPAVRPLAALSATSTDLITWTVRLRPGMRFHDGSPVTAQSYVDTWRTVLLRQWRGAEVLTKTLRAKDFRAADPLTVELVLERPLGQVPLMLCAVVLVPLPPSALSAGNWTEFAKHPVGNGPYRMVEPWRPGSGARLARVEDYQGPAKGIAREITLRVAANPDEQYELARSGQVDLATEVPGGRHHQMHSDFGDRVLMWPLPEVTMLGIPLRDKRFTDAAARHALALAVDRAALEAGPLRHQVDVATSVLPPAVVLGRRSAKCRPCNFDPTAAKALWEQANSPATELSLTFPAGADAWAQALAKQLGATLNLTVSPKVGESQDGLSVLTRTPHTRSPHELLASLTALGYANAAFDQAMTAADTADLTTSGDAYRRAENQVLRDLPVLPLWSGHGHAVWGQRLSEVTPSPSLAIDLATIKVA</sequence>
<dbReference type="GO" id="GO:0042597">
    <property type="term" value="C:periplasmic space"/>
    <property type="evidence" value="ECO:0007669"/>
    <property type="project" value="UniProtKB-ARBA"/>
</dbReference>
<accession>A0A4Q7KJD1</accession>
<gene>
    <name evidence="2" type="ORF">EV193_107206</name>
</gene>
<dbReference type="GO" id="GO:1904680">
    <property type="term" value="F:peptide transmembrane transporter activity"/>
    <property type="evidence" value="ECO:0007669"/>
    <property type="project" value="TreeGrafter"/>
</dbReference>
<dbReference type="InterPro" id="IPR030678">
    <property type="entry name" value="Peptide/Ni-bd"/>
</dbReference>
<dbReference type="GO" id="GO:0015833">
    <property type="term" value="P:peptide transport"/>
    <property type="evidence" value="ECO:0007669"/>
    <property type="project" value="TreeGrafter"/>
</dbReference>
<comment type="caution">
    <text evidence="2">The sequence shown here is derived from an EMBL/GenBank/DDBJ whole genome shotgun (WGS) entry which is preliminary data.</text>
</comment>
<evidence type="ECO:0000313" key="2">
    <source>
        <dbReference type="EMBL" id="RZS36525.1"/>
    </source>
</evidence>
<dbReference type="RefSeq" id="WP_242613559.1">
    <property type="nucleotide sequence ID" value="NZ_SGWQ01000007.1"/>
</dbReference>
<dbReference type="GO" id="GO:0043190">
    <property type="term" value="C:ATP-binding cassette (ABC) transporter complex"/>
    <property type="evidence" value="ECO:0007669"/>
    <property type="project" value="InterPro"/>
</dbReference>
<dbReference type="AlphaFoldDB" id="A0A4Q7KJD1"/>
<evidence type="ECO:0000313" key="3">
    <source>
        <dbReference type="Proteomes" id="UP000294257"/>
    </source>
</evidence>
<name>A0A4Q7KJD1_9PSEU</name>
<dbReference type="PIRSF" id="PIRSF002741">
    <property type="entry name" value="MppA"/>
    <property type="match status" value="1"/>
</dbReference>
<dbReference type="EMBL" id="SGWQ01000007">
    <property type="protein sequence ID" value="RZS36525.1"/>
    <property type="molecule type" value="Genomic_DNA"/>
</dbReference>
<dbReference type="Proteomes" id="UP000294257">
    <property type="component" value="Unassembled WGS sequence"/>
</dbReference>
<dbReference type="Gene3D" id="3.10.105.10">
    <property type="entry name" value="Dipeptide-binding Protein, Domain 3"/>
    <property type="match status" value="1"/>
</dbReference>
<keyword evidence="3" id="KW-1185">Reference proteome</keyword>
<proteinExistence type="predicted"/>
<protein>
    <submittedName>
        <fullName evidence="2">Oligopeptide transport system substrate-binding protein</fullName>
    </submittedName>
</protein>
<dbReference type="Gene3D" id="3.40.190.10">
    <property type="entry name" value="Periplasmic binding protein-like II"/>
    <property type="match status" value="1"/>
</dbReference>
<feature type="domain" description="Solute-binding protein family 5" evidence="1">
    <location>
        <begin position="97"/>
        <end position="414"/>
    </location>
</feature>
<organism evidence="2 3">
    <name type="scientific">Herbihabitans rhizosphaerae</name>
    <dbReference type="NCBI Taxonomy" id="1872711"/>
    <lineage>
        <taxon>Bacteria</taxon>
        <taxon>Bacillati</taxon>
        <taxon>Actinomycetota</taxon>
        <taxon>Actinomycetes</taxon>
        <taxon>Pseudonocardiales</taxon>
        <taxon>Pseudonocardiaceae</taxon>
        <taxon>Herbihabitans</taxon>
    </lineage>
</organism>
<dbReference type="InterPro" id="IPR000914">
    <property type="entry name" value="SBP_5_dom"/>
</dbReference>
<dbReference type="CDD" id="cd00995">
    <property type="entry name" value="PBP2_NikA_DppA_OppA_like"/>
    <property type="match status" value="1"/>
</dbReference>
<evidence type="ECO:0000259" key="1">
    <source>
        <dbReference type="Pfam" id="PF00496"/>
    </source>
</evidence>
<dbReference type="SUPFAM" id="SSF53850">
    <property type="entry name" value="Periplasmic binding protein-like II"/>
    <property type="match status" value="1"/>
</dbReference>